<dbReference type="Proteomes" id="UP000510934">
    <property type="component" value="Chromosome"/>
</dbReference>
<reference evidence="5 6" key="1">
    <citation type="journal article" date="2009" name="Mikrobiologiia">
        <title>[Phenanthren biodegradation and interaction of Pseudomonas putida BS3701 and Burkholderia sp.BS3702 in plant rhizosphere].</title>
        <authorList>
            <person name="Ovchinnikova A.A."/>
            <person name="Vetrova A.A."/>
            <person name="Filonov A.E."/>
            <person name="Boronin A.M."/>
        </authorList>
    </citation>
    <scope>NUCLEOTIDE SEQUENCE [LARGE SCALE GENOMIC DNA]</scope>
    <source>
        <strain evidence="5 6">BS3701</strain>
    </source>
</reference>
<feature type="chain" id="PRO_5028245845" evidence="4">
    <location>
        <begin position="22"/>
        <end position="450"/>
    </location>
</feature>
<comment type="similarity">
    <text evidence="1">Belongs to the outer membrane porin (Opr) (TC 1.B.25) family.</text>
</comment>
<evidence type="ECO:0000313" key="6">
    <source>
        <dbReference type="Proteomes" id="UP000510934"/>
    </source>
</evidence>
<evidence type="ECO:0000313" key="5">
    <source>
        <dbReference type="EMBL" id="QLJ11878.1"/>
    </source>
</evidence>
<feature type="signal peptide" evidence="4">
    <location>
        <begin position="1"/>
        <end position="21"/>
    </location>
</feature>
<accession>A0A7D5ZWR2</accession>
<dbReference type="AlphaFoldDB" id="A0A7D5ZWR2"/>
<dbReference type="Pfam" id="PF03573">
    <property type="entry name" value="OprD"/>
    <property type="match status" value="1"/>
</dbReference>
<dbReference type="EMBL" id="CP059052">
    <property type="protein sequence ID" value="QLJ11878.1"/>
    <property type="molecule type" value="Genomic_DNA"/>
</dbReference>
<dbReference type="InterPro" id="IPR005318">
    <property type="entry name" value="OM_porin_bac"/>
</dbReference>
<evidence type="ECO:0000256" key="1">
    <source>
        <dbReference type="ARBA" id="ARBA00009075"/>
    </source>
</evidence>
<dbReference type="GO" id="GO:0015288">
    <property type="term" value="F:porin activity"/>
    <property type="evidence" value="ECO:0007669"/>
    <property type="project" value="TreeGrafter"/>
</dbReference>
<protein>
    <submittedName>
        <fullName evidence="5">OprD family porin</fullName>
    </submittedName>
</protein>
<dbReference type="InterPro" id="IPR023614">
    <property type="entry name" value="Porin_dom_sf"/>
</dbReference>
<dbReference type="Gene3D" id="2.40.160.10">
    <property type="entry name" value="Porin"/>
    <property type="match status" value="1"/>
</dbReference>
<dbReference type="PANTHER" id="PTHR34596:SF2">
    <property type="entry name" value="CHITOPORIN"/>
    <property type="match status" value="1"/>
</dbReference>
<keyword evidence="2" id="KW-0813">Transport</keyword>
<sequence length="450" mass="50067">MSRHCTMLMGALCISSFQANAAEYPIFDDAKLRLTNKNFFFHRDFRNGSSSATGTNAFKPVNERNGYAQEWAQGFLLDFQSGFTPGAVGLGVDANAILGLKFSAGGGTAGLRLLPIDGDGKPGDEYSRVGAALKLRASKSTLKYGEQMPMTPVLAVNTVRLFPSAATGLQLNVNEFDNFTLEAGHYTKQTGVDSSNSDDKFTTDYALKRGGTAITYDSASFIGGRYQQGNLSLALYAGQLEDAWHQYYGNTKYTYAIDEGQRIAFDFNIYRTLNYGKSLAGPINNTSWSFSTAYTTGGHTLSVIHQRINGDEPLDWIGFGTMGGTITIGNAVQYATFTEANERSWQLRYDYDFAALGIPGLSFMTRYVRGDGMDNSHSHNPYYTARYVYDTDEDNKHWERNFDIKYVIQSGPARDMSFRLRQSTHRATSGYRYIDIDEVRLITEFPINIF</sequence>
<name>A0A7D5ZWR2_PSEPU</name>
<organism evidence="5 6">
    <name type="scientific">Pseudomonas putida</name>
    <name type="common">Arthrobacter siderocapsulatus</name>
    <dbReference type="NCBI Taxonomy" id="303"/>
    <lineage>
        <taxon>Bacteria</taxon>
        <taxon>Pseudomonadati</taxon>
        <taxon>Pseudomonadota</taxon>
        <taxon>Gammaproteobacteria</taxon>
        <taxon>Pseudomonadales</taxon>
        <taxon>Pseudomonadaceae</taxon>
        <taxon>Pseudomonas</taxon>
    </lineage>
</organism>
<evidence type="ECO:0000256" key="2">
    <source>
        <dbReference type="ARBA" id="ARBA00022448"/>
    </source>
</evidence>
<evidence type="ECO:0000256" key="4">
    <source>
        <dbReference type="SAM" id="SignalP"/>
    </source>
</evidence>
<dbReference type="RefSeq" id="WP_180688117.1">
    <property type="nucleotide sequence ID" value="NZ_CP059052.1"/>
</dbReference>
<evidence type="ECO:0000256" key="3">
    <source>
        <dbReference type="ARBA" id="ARBA00022729"/>
    </source>
</evidence>
<dbReference type="PANTHER" id="PTHR34596">
    <property type="entry name" value="CHITOPORIN"/>
    <property type="match status" value="1"/>
</dbReference>
<dbReference type="GO" id="GO:0016020">
    <property type="term" value="C:membrane"/>
    <property type="evidence" value="ECO:0007669"/>
    <property type="project" value="InterPro"/>
</dbReference>
<keyword evidence="3 4" id="KW-0732">Signal</keyword>
<gene>
    <name evidence="5" type="ORF">H0H12_15480</name>
</gene>
<proteinExistence type="inferred from homology"/>